<dbReference type="AlphaFoldDB" id="A0A5N5WI46"/>
<protein>
    <submittedName>
        <fullName evidence="2">Uncharacterized protein</fullName>
    </submittedName>
</protein>
<accession>A0A5N5WI46</accession>
<name>A0A5N5WI46_9EURO</name>
<dbReference type="Pfam" id="PF14099">
    <property type="entry name" value="Polysacc_lyase"/>
    <property type="match status" value="1"/>
</dbReference>
<feature type="transmembrane region" description="Helical" evidence="1">
    <location>
        <begin position="116"/>
        <end position="139"/>
    </location>
</feature>
<keyword evidence="1" id="KW-0812">Transmembrane</keyword>
<sequence length="177" mass="20238">ATNDRDTATNQYNGALRKLPKVIVGGATALNITHINYISDKVGDLTKLQDIRNDFYRLGDEDFYGVMFQLHLAWKFLLRLIYHLARFDADVSDIGCSNWIYMSYTMFWVRDNQLNVGLIMGTSCSLIIIVFSNLATVPIGEWHKMAPKLSGGLMKQKYDLSTALDDERVFRFVVGEW</sequence>
<organism evidence="2 3">
    <name type="scientific">Aspergillus leporis</name>
    <dbReference type="NCBI Taxonomy" id="41062"/>
    <lineage>
        <taxon>Eukaryota</taxon>
        <taxon>Fungi</taxon>
        <taxon>Dikarya</taxon>
        <taxon>Ascomycota</taxon>
        <taxon>Pezizomycotina</taxon>
        <taxon>Eurotiomycetes</taxon>
        <taxon>Eurotiomycetidae</taxon>
        <taxon>Eurotiales</taxon>
        <taxon>Aspergillaceae</taxon>
        <taxon>Aspergillus</taxon>
        <taxon>Aspergillus subgen. Circumdati</taxon>
    </lineage>
</organism>
<evidence type="ECO:0000256" key="1">
    <source>
        <dbReference type="SAM" id="Phobius"/>
    </source>
</evidence>
<evidence type="ECO:0000313" key="3">
    <source>
        <dbReference type="Proteomes" id="UP000326565"/>
    </source>
</evidence>
<dbReference type="EMBL" id="ML732497">
    <property type="protein sequence ID" value="KAB8067375.1"/>
    <property type="molecule type" value="Genomic_DNA"/>
</dbReference>
<dbReference type="Gene3D" id="2.60.120.200">
    <property type="match status" value="1"/>
</dbReference>
<gene>
    <name evidence="2" type="ORF">BDV29DRAFT_186256</name>
</gene>
<evidence type="ECO:0000313" key="2">
    <source>
        <dbReference type="EMBL" id="KAB8067375.1"/>
    </source>
</evidence>
<dbReference type="InterPro" id="IPR025975">
    <property type="entry name" value="Polysacc_lyase"/>
</dbReference>
<feature type="non-terminal residue" evidence="2">
    <location>
        <position position="1"/>
    </location>
</feature>
<reference evidence="2 3" key="1">
    <citation type="submission" date="2019-04" db="EMBL/GenBank/DDBJ databases">
        <title>Friends and foes A comparative genomics study of 23 Aspergillus species from section Flavi.</title>
        <authorList>
            <consortium name="DOE Joint Genome Institute"/>
            <person name="Kjaerbolling I."/>
            <person name="Vesth T."/>
            <person name="Frisvad J.C."/>
            <person name="Nybo J.L."/>
            <person name="Theobald S."/>
            <person name="Kildgaard S."/>
            <person name="Isbrandt T."/>
            <person name="Kuo A."/>
            <person name="Sato A."/>
            <person name="Lyhne E.K."/>
            <person name="Kogle M.E."/>
            <person name="Wiebenga A."/>
            <person name="Kun R.S."/>
            <person name="Lubbers R.J."/>
            <person name="Makela M.R."/>
            <person name="Barry K."/>
            <person name="Chovatia M."/>
            <person name="Clum A."/>
            <person name="Daum C."/>
            <person name="Haridas S."/>
            <person name="He G."/>
            <person name="LaButti K."/>
            <person name="Lipzen A."/>
            <person name="Mondo S."/>
            <person name="Riley R."/>
            <person name="Salamov A."/>
            <person name="Simmons B.A."/>
            <person name="Magnuson J.K."/>
            <person name="Henrissat B."/>
            <person name="Mortensen U.H."/>
            <person name="Larsen T.O."/>
            <person name="Devries R.P."/>
            <person name="Grigoriev I.V."/>
            <person name="Machida M."/>
            <person name="Baker S.E."/>
            <person name="Andersen M.R."/>
        </authorList>
    </citation>
    <scope>NUCLEOTIDE SEQUENCE [LARGE SCALE GENOMIC DNA]</scope>
    <source>
        <strain evidence="2 3">CBS 151.66</strain>
    </source>
</reference>
<keyword evidence="1" id="KW-1133">Transmembrane helix</keyword>
<keyword evidence="1" id="KW-0472">Membrane</keyword>
<dbReference type="OrthoDB" id="4512754at2759"/>
<keyword evidence="3" id="KW-1185">Reference proteome</keyword>
<proteinExistence type="predicted"/>
<dbReference type="Proteomes" id="UP000326565">
    <property type="component" value="Unassembled WGS sequence"/>
</dbReference>